<dbReference type="Pfam" id="PF13091">
    <property type="entry name" value="PLDc_2"/>
    <property type="match status" value="2"/>
</dbReference>
<keyword evidence="9 13" id="KW-0472">Membrane</keyword>
<reference evidence="15 16" key="1">
    <citation type="submission" date="2019-03" db="EMBL/GenBank/DDBJ databases">
        <title>Arenimonas daejeonensis sp. nov., isolated from compost.</title>
        <authorList>
            <person name="Jeon C.O."/>
        </authorList>
    </citation>
    <scope>NUCLEOTIDE SEQUENCE [LARGE SCALE GENOMIC DNA]</scope>
    <source>
        <strain evidence="15 16">R29</strain>
    </source>
</reference>
<keyword evidence="5 13" id="KW-0812">Transmembrane</keyword>
<dbReference type="OrthoDB" id="9762009at2"/>
<keyword evidence="8" id="KW-0443">Lipid metabolism</keyword>
<dbReference type="EMBL" id="SMDR01000003">
    <property type="protein sequence ID" value="TNJ33327.1"/>
    <property type="molecule type" value="Genomic_DNA"/>
</dbReference>
<evidence type="ECO:0000256" key="3">
    <source>
        <dbReference type="ARBA" id="ARBA00022516"/>
    </source>
</evidence>
<dbReference type="Pfam" id="PF13396">
    <property type="entry name" value="PLDc_N"/>
    <property type="match status" value="1"/>
</dbReference>
<dbReference type="GO" id="GO:0005886">
    <property type="term" value="C:plasma membrane"/>
    <property type="evidence" value="ECO:0007669"/>
    <property type="project" value="UniProtKB-SubCell"/>
</dbReference>
<feature type="domain" description="PLD phosphodiesterase" evidence="14">
    <location>
        <begin position="385"/>
        <end position="412"/>
    </location>
</feature>
<evidence type="ECO:0000256" key="8">
    <source>
        <dbReference type="ARBA" id="ARBA00023098"/>
    </source>
</evidence>
<feature type="transmembrane region" description="Helical" evidence="13">
    <location>
        <begin position="37"/>
        <end position="60"/>
    </location>
</feature>
<dbReference type="EC" id="2.7.8.-" evidence="12"/>
<evidence type="ECO:0000256" key="5">
    <source>
        <dbReference type="ARBA" id="ARBA00022692"/>
    </source>
</evidence>
<keyword evidence="7 13" id="KW-1133">Transmembrane helix</keyword>
<name>A0A5C4RRY4_9GAMM</name>
<gene>
    <name evidence="15" type="primary">cls</name>
    <name evidence="15" type="ORF">E1B00_13620</name>
</gene>
<evidence type="ECO:0000256" key="12">
    <source>
        <dbReference type="NCBIfam" id="TIGR04265"/>
    </source>
</evidence>
<dbReference type="Gene3D" id="3.30.870.10">
    <property type="entry name" value="Endonuclease Chain A"/>
    <property type="match status" value="2"/>
</dbReference>
<dbReference type="InterPro" id="IPR022924">
    <property type="entry name" value="Cardiolipin_synthase"/>
</dbReference>
<dbReference type="InterPro" id="IPR025202">
    <property type="entry name" value="PLD-like_dom"/>
</dbReference>
<proteinExistence type="predicted"/>
<accession>A0A5C4RRY4</accession>
<dbReference type="PANTHER" id="PTHR21248">
    <property type="entry name" value="CARDIOLIPIN SYNTHASE"/>
    <property type="match status" value="1"/>
</dbReference>
<dbReference type="SUPFAM" id="SSF56024">
    <property type="entry name" value="Phospholipase D/nuclease"/>
    <property type="match status" value="2"/>
</dbReference>
<dbReference type="GO" id="GO:0008808">
    <property type="term" value="F:cardiolipin synthase activity"/>
    <property type="evidence" value="ECO:0007669"/>
    <property type="project" value="UniProtKB-UniRule"/>
</dbReference>
<dbReference type="Proteomes" id="UP000305760">
    <property type="component" value="Unassembled WGS sequence"/>
</dbReference>
<evidence type="ECO:0000259" key="14">
    <source>
        <dbReference type="PROSITE" id="PS50035"/>
    </source>
</evidence>
<dbReference type="PANTHER" id="PTHR21248:SF22">
    <property type="entry name" value="PHOSPHOLIPASE D"/>
    <property type="match status" value="1"/>
</dbReference>
<evidence type="ECO:0000313" key="16">
    <source>
        <dbReference type="Proteomes" id="UP000305760"/>
    </source>
</evidence>
<keyword evidence="6" id="KW-0677">Repeat</keyword>
<evidence type="ECO:0000256" key="4">
    <source>
        <dbReference type="ARBA" id="ARBA00022679"/>
    </source>
</evidence>
<evidence type="ECO:0000256" key="10">
    <source>
        <dbReference type="ARBA" id="ARBA00023209"/>
    </source>
</evidence>
<dbReference type="CDD" id="cd09112">
    <property type="entry name" value="PLDc_CLS_2"/>
    <property type="match status" value="1"/>
</dbReference>
<evidence type="ECO:0000256" key="11">
    <source>
        <dbReference type="ARBA" id="ARBA00023264"/>
    </source>
</evidence>
<keyword evidence="2" id="KW-1003">Cell membrane</keyword>
<feature type="transmembrane region" description="Helical" evidence="13">
    <location>
        <begin position="12"/>
        <end position="31"/>
    </location>
</feature>
<evidence type="ECO:0000256" key="6">
    <source>
        <dbReference type="ARBA" id="ARBA00022737"/>
    </source>
</evidence>
<feature type="domain" description="PLD phosphodiesterase" evidence="14">
    <location>
        <begin position="211"/>
        <end position="238"/>
    </location>
</feature>
<comment type="subcellular location">
    <subcellularLocation>
        <location evidence="1">Cell membrane</location>
        <topology evidence="1">Multi-pass membrane protein</topology>
    </subcellularLocation>
</comment>
<evidence type="ECO:0000256" key="13">
    <source>
        <dbReference type="SAM" id="Phobius"/>
    </source>
</evidence>
<dbReference type="CDD" id="cd09110">
    <property type="entry name" value="PLDc_CLS_1"/>
    <property type="match status" value="1"/>
</dbReference>
<dbReference type="InterPro" id="IPR027379">
    <property type="entry name" value="CLS_N"/>
</dbReference>
<keyword evidence="11" id="KW-1208">Phospholipid metabolism</keyword>
<sequence>MDFHDVWPQIKPVLAAVWIAYLVVLAGWIVLQKREPIATLSWIMSLALLPVLGLIIYHFLGPQRIKRQALRRSRSRAGLNAALPAGLAPSADCATVARLGQSSTGYAASTATRVDLLVDGAATYGALLEAIAGARHHLHVEYYIFEPDRTGTLLRDALVERANAGVRVRLLLDAIGSSRLSRAFLAPLLAAGIELAWFHPARLRWLWRPRVNLRNHRKLVVVDGVVAFTGGINVTDEENEALDPAAFHDLHLRLEGEVVRWLQLAFLEDWHYATRVALRDEQLWPALPAGRILAQVLPAGPDSPWEAIHRVQVEAIHQANRRVWLVTPYFVPGEAARMALSSAALRGLDVRVIVPERSDSRIVSAAARSYYDELIAAGVKVFEYGPRMLHSKALLVDEDTCLVGSANFDHRSFRLNFELCLLLHDADLAGRLETQLQADLAQCREIRADRPKAPFLSRLGEACARLFSPLL</sequence>
<evidence type="ECO:0000256" key="7">
    <source>
        <dbReference type="ARBA" id="ARBA00022989"/>
    </source>
</evidence>
<dbReference type="RefSeq" id="WP_139449681.1">
    <property type="nucleotide sequence ID" value="NZ_SMDR01000003.1"/>
</dbReference>
<dbReference type="InterPro" id="IPR001736">
    <property type="entry name" value="PLipase_D/transphosphatidylase"/>
</dbReference>
<dbReference type="AlphaFoldDB" id="A0A5C4RRY4"/>
<evidence type="ECO:0000256" key="9">
    <source>
        <dbReference type="ARBA" id="ARBA00023136"/>
    </source>
</evidence>
<keyword evidence="16" id="KW-1185">Reference proteome</keyword>
<dbReference type="GO" id="GO:0032049">
    <property type="term" value="P:cardiolipin biosynthetic process"/>
    <property type="evidence" value="ECO:0007669"/>
    <property type="project" value="UniProtKB-UniRule"/>
</dbReference>
<dbReference type="SMART" id="SM00155">
    <property type="entry name" value="PLDc"/>
    <property type="match status" value="2"/>
</dbReference>
<protein>
    <recommendedName>
        <fullName evidence="12">Cardiolipin synthase</fullName>
        <ecNumber evidence="12">2.7.8.-</ecNumber>
    </recommendedName>
</protein>
<evidence type="ECO:0000313" key="15">
    <source>
        <dbReference type="EMBL" id="TNJ33327.1"/>
    </source>
</evidence>
<dbReference type="PROSITE" id="PS50035">
    <property type="entry name" value="PLD"/>
    <property type="match status" value="2"/>
</dbReference>
<keyword evidence="3" id="KW-0444">Lipid biosynthesis</keyword>
<organism evidence="15 16">
    <name type="scientific">Arenimonas terrae</name>
    <dbReference type="NCBI Taxonomy" id="2546226"/>
    <lineage>
        <taxon>Bacteria</taxon>
        <taxon>Pseudomonadati</taxon>
        <taxon>Pseudomonadota</taxon>
        <taxon>Gammaproteobacteria</taxon>
        <taxon>Lysobacterales</taxon>
        <taxon>Lysobacteraceae</taxon>
        <taxon>Arenimonas</taxon>
    </lineage>
</organism>
<keyword evidence="10" id="KW-0594">Phospholipid biosynthesis</keyword>
<evidence type="ECO:0000256" key="1">
    <source>
        <dbReference type="ARBA" id="ARBA00004651"/>
    </source>
</evidence>
<dbReference type="NCBIfam" id="TIGR04265">
    <property type="entry name" value="bac_cardiolipin"/>
    <property type="match status" value="1"/>
</dbReference>
<evidence type="ECO:0000256" key="2">
    <source>
        <dbReference type="ARBA" id="ARBA00022475"/>
    </source>
</evidence>
<keyword evidence="4" id="KW-0808">Transferase</keyword>
<comment type="caution">
    <text evidence="15">The sequence shown here is derived from an EMBL/GenBank/DDBJ whole genome shotgun (WGS) entry which is preliminary data.</text>
</comment>